<feature type="transmembrane region" description="Helical" evidence="1">
    <location>
        <begin position="64"/>
        <end position="83"/>
    </location>
</feature>
<evidence type="ECO:0000259" key="2">
    <source>
        <dbReference type="Pfam" id="PF20151"/>
    </source>
</evidence>
<name>A0A1J8Q709_9AGAM</name>
<dbReference type="AlphaFoldDB" id="A0A1J8Q709"/>
<organism evidence="3 4">
    <name type="scientific">Rhizopogon vesiculosus</name>
    <dbReference type="NCBI Taxonomy" id="180088"/>
    <lineage>
        <taxon>Eukaryota</taxon>
        <taxon>Fungi</taxon>
        <taxon>Dikarya</taxon>
        <taxon>Basidiomycota</taxon>
        <taxon>Agaricomycotina</taxon>
        <taxon>Agaricomycetes</taxon>
        <taxon>Agaricomycetidae</taxon>
        <taxon>Boletales</taxon>
        <taxon>Suillineae</taxon>
        <taxon>Rhizopogonaceae</taxon>
        <taxon>Rhizopogon</taxon>
    </lineage>
</organism>
<evidence type="ECO:0000313" key="4">
    <source>
        <dbReference type="Proteomes" id="UP000183567"/>
    </source>
</evidence>
<comment type="caution">
    <text evidence="3">The sequence shown here is derived from an EMBL/GenBank/DDBJ whole genome shotgun (WGS) entry which is preliminary data.</text>
</comment>
<protein>
    <recommendedName>
        <fullName evidence="2">DUF6533 domain-containing protein</fullName>
    </recommendedName>
</protein>
<accession>A0A1J8Q709</accession>
<keyword evidence="1" id="KW-0812">Transmembrane</keyword>
<proteinExistence type="predicted"/>
<keyword evidence="4" id="KW-1185">Reference proteome</keyword>
<gene>
    <name evidence="3" type="ORF">AZE42_02614</name>
</gene>
<feature type="transmembrane region" description="Helical" evidence="1">
    <location>
        <begin position="239"/>
        <end position="257"/>
    </location>
</feature>
<feature type="transmembrane region" description="Helical" evidence="1">
    <location>
        <begin position="120"/>
        <end position="141"/>
    </location>
</feature>
<feature type="domain" description="DUF6533" evidence="2">
    <location>
        <begin position="37"/>
        <end position="75"/>
    </location>
</feature>
<dbReference type="InterPro" id="IPR045340">
    <property type="entry name" value="DUF6533"/>
</dbReference>
<dbReference type="EMBL" id="LVVM01005923">
    <property type="protein sequence ID" value="OJA09441.1"/>
    <property type="molecule type" value="Genomic_DNA"/>
</dbReference>
<feature type="transmembrane region" description="Helical" evidence="1">
    <location>
        <begin position="161"/>
        <end position="188"/>
    </location>
</feature>
<feature type="transmembrane region" description="Helical" evidence="1">
    <location>
        <begin position="209"/>
        <end position="233"/>
    </location>
</feature>
<reference evidence="3 4" key="1">
    <citation type="submission" date="2016-03" db="EMBL/GenBank/DDBJ databases">
        <title>Comparative genomics of the ectomycorrhizal sister species Rhizopogon vinicolor and Rhizopogon vesiculosus (Basidiomycota: Boletales) reveals a divergence of the mating type B locus.</title>
        <authorList>
            <person name="Mujic A.B."/>
            <person name="Kuo A."/>
            <person name="Tritt A."/>
            <person name="Lipzen A."/>
            <person name="Chen C."/>
            <person name="Johnson J."/>
            <person name="Sharma A."/>
            <person name="Barry K."/>
            <person name="Grigoriev I.V."/>
            <person name="Spatafora J.W."/>
        </authorList>
    </citation>
    <scope>NUCLEOTIDE SEQUENCE [LARGE SCALE GENOMIC DNA]</scope>
    <source>
        <strain evidence="3 4">AM-OR11-056</strain>
    </source>
</reference>
<dbReference type="OrthoDB" id="2672220at2759"/>
<dbReference type="Proteomes" id="UP000183567">
    <property type="component" value="Unassembled WGS sequence"/>
</dbReference>
<dbReference type="Pfam" id="PF20151">
    <property type="entry name" value="DUF6533"/>
    <property type="match status" value="1"/>
</dbReference>
<evidence type="ECO:0000256" key="1">
    <source>
        <dbReference type="SAM" id="Phobius"/>
    </source>
</evidence>
<keyword evidence="1" id="KW-0472">Membrane</keyword>
<sequence length="286" mass="32319">MPPLASPRTRSLFSAPLNRMETVYSADTIAAASSVQTVTMYDYICSVHKEWTFLLQSRWTKVKGLFIITRYTPFLLLTVHLYLSLIPNENSNKCQLLNNISSCFFILRTYALWNNNKVVLAFTVTIFCASVAASIIVSFSASADAPFNTSMIPGIAGCYQASGSTILFVPFLLLSVVEMSLVTLTLVRAIQNWRTTRNPLYTVLLRHNVFYYVCGLFFSVLNVITSLLLQYAYSGMFQDLQFIVLAILATRMHLHLWHVDRYLRGRGTDIIVHIPMSDISSRPMVP</sequence>
<evidence type="ECO:0000313" key="3">
    <source>
        <dbReference type="EMBL" id="OJA09441.1"/>
    </source>
</evidence>
<keyword evidence="1" id="KW-1133">Transmembrane helix</keyword>